<dbReference type="Gene3D" id="3.30.710.10">
    <property type="entry name" value="Potassium Channel Kv1.1, Chain A"/>
    <property type="match status" value="1"/>
</dbReference>
<dbReference type="InterPro" id="IPR011333">
    <property type="entry name" value="SKP1/BTB/POZ_sf"/>
</dbReference>
<keyword evidence="4" id="KW-1185">Reference proteome</keyword>
<dbReference type="Proteomes" id="UP000027222">
    <property type="component" value="Unassembled WGS sequence"/>
</dbReference>
<dbReference type="Pfam" id="PF00651">
    <property type="entry name" value="BTB"/>
    <property type="match status" value="1"/>
</dbReference>
<name>A0A067S9P7_GALM3</name>
<proteinExistence type="predicted"/>
<dbReference type="SMART" id="SM00225">
    <property type="entry name" value="BTB"/>
    <property type="match status" value="1"/>
</dbReference>
<dbReference type="HOGENOM" id="CLU_033082_3_2_1"/>
<evidence type="ECO:0000313" key="4">
    <source>
        <dbReference type="Proteomes" id="UP000027222"/>
    </source>
</evidence>
<dbReference type="SUPFAM" id="SSF54695">
    <property type="entry name" value="POZ domain"/>
    <property type="match status" value="1"/>
</dbReference>
<dbReference type="EMBL" id="KL142413">
    <property type="protein sequence ID" value="KDR67625.1"/>
    <property type="molecule type" value="Genomic_DNA"/>
</dbReference>
<gene>
    <name evidence="3" type="ORF">GALMADRAFT_257854</name>
</gene>
<evidence type="ECO:0000259" key="2">
    <source>
        <dbReference type="PROSITE" id="PS50097"/>
    </source>
</evidence>
<dbReference type="AlphaFoldDB" id="A0A067S9P7"/>
<feature type="compositionally biased region" description="Polar residues" evidence="1">
    <location>
        <begin position="1"/>
        <end position="11"/>
    </location>
</feature>
<protein>
    <recommendedName>
        <fullName evidence="2">BTB domain-containing protein</fullName>
    </recommendedName>
</protein>
<evidence type="ECO:0000313" key="3">
    <source>
        <dbReference type="EMBL" id="KDR67625.1"/>
    </source>
</evidence>
<dbReference type="STRING" id="685588.A0A067S9P7"/>
<evidence type="ECO:0000256" key="1">
    <source>
        <dbReference type="SAM" id="MobiDB-lite"/>
    </source>
</evidence>
<feature type="domain" description="BTB" evidence="2">
    <location>
        <begin position="38"/>
        <end position="105"/>
    </location>
</feature>
<reference evidence="4" key="1">
    <citation type="journal article" date="2014" name="Proc. Natl. Acad. Sci. U.S.A.">
        <title>Extensive sampling of basidiomycete genomes demonstrates inadequacy of the white-rot/brown-rot paradigm for wood decay fungi.</title>
        <authorList>
            <person name="Riley R."/>
            <person name="Salamov A.A."/>
            <person name="Brown D.W."/>
            <person name="Nagy L.G."/>
            <person name="Floudas D."/>
            <person name="Held B.W."/>
            <person name="Levasseur A."/>
            <person name="Lombard V."/>
            <person name="Morin E."/>
            <person name="Otillar R."/>
            <person name="Lindquist E.A."/>
            <person name="Sun H."/>
            <person name="LaButti K.M."/>
            <person name="Schmutz J."/>
            <person name="Jabbour D."/>
            <person name="Luo H."/>
            <person name="Baker S.E."/>
            <person name="Pisabarro A.G."/>
            <person name="Walton J.D."/>
            <person name="Blanchette R.A."/>
            <person name="Henrissat B."/>
            <person name="Martin F."/>
            <person name="Cullen D."/>
            <person name="Hibbett D.S."/>
            <person name="Grigoriev I.V."/>
        </authorList>
    </citation>
    <scope>NUCLEOTIDE SEQUENCE [LARGE SCALE GENOMIC DNA]</scope>
    <source>
        <strain evidence="4">CBS 339.88</strain>
    </source>
</reference>
<sequence>MSYVDQMSTESPPAKRPRTHEAPGGEVLQSSRFWFYDGNIVLQAENTQYRVHGSMLSLHSKVFKDMFDVPQPHEPSEPCIEGCPLISLTDKAEDLEEVLSIFYDNIRTNDMRKLTPFRRLAAILRLGKKYEIDYLRDEGLQRLRLKFPSSLDLWDESYYDCLYTVSETLRYDAINLAHELSIQTILPALYAAVVKDYNAEDILSGLTANEKRIYLNEDALKHCLIGRDNVLIFVQEHLRDWVGRTDIIPAPDCHSTEACQPQKSDVILRLRAFDSSYGTIEIFNPAPALGPKFQKICPVCTKSVEQAYKDLRQELWQSLPSYFGLPKWKDLKDFDQ</sequence>
<dbReference type="OrthoDB" id="2799068at2759"/>
<accession>A0A067S9P7</accession>
<organism evidence="3 4">
    <name type="scientific">Galerina marginata (strain CBS 339.88)</name>
    <dbReference type="NCBI Taxonomy" id="685588"/>
    <lineage>
        <taxon>Eukaryota</taxon>
        <taxon>Fungi</taxon>
        <taxon>Dikarya</taxon>
        <taxon>Basidiomycota</taxon>
        <taxon>Agaricomycotina</taxon>
        <taxon>Agaricomycetes</taxon>
        <taxon>Agaricomycetidae</taxon>
        <taxon>Agaricales</taxon>
        <taxon>Agaricineae</taxon>
        <taxon>Strophariaceae</taxon>
        <taxon>Galerina</taxon>
    </lineage>
</organism>
<feature type="region of interest" description="Disordered" evidence="1">
    <location>
        <begin position="1"/>
        <end position="24"/>
    </location>
</feature>
<dbReference type="InterPro" id="IPR000210">
    <property type="entry name" value="BTB/POZ_dom"/>
</dbReference>
<dbReference type="PROSITE" id="PS50097">
    <property type="entry name" value="BTB"/>
    <property type="match status" value="1"/>
</dbReference>